<dbReference type="Proteomes" id="UP000247569">
    <property type="component" value="Unassembled WGS sequence"/>
</dbReference>
<dbReference type="InterPro" id="IPR051324">
    <property type="entry name" value="Stress/Tellurium_Resist"/>
</dbReference>
<dbReference type="CDD" id="cd06974">
    <property type="entry name" value="TerD_like"/>
    <property type="match status" value="1"/>
</dbReference>
<proteinExistence type="predicted"/>
<sequence>MFINLCDTTGAALEHLGMALGWDPVQPRRFGGRTRDIDLNAAALLFAGTQIIDVVYHEQLSSRDGSVRHLGDSMTGEGKGDNEVVTVDLTRIPPQVDTILFLVTSYTGQSFDQIDNAFCRVIDSTSGTEIAHYNLSGGAHTGLVMGKVVRAANFWRFEPLGATIHAQHPVEAVPHMAPFLTTPQTSSDT</sequence>
<evidence type="ECO:0000313" key="3">
    <source>
        <dbReference type="Proteomes" id="UP000247569"/>
    </source>
</evidence>
<dbReference type="InterPro" id="IPR003325">
    <property type="entry name" value="TerD"/>
</dbReference>
<feature type="domain" description="TerD" evidence="1">
    <location>
        <begin position="11"/>
        <end position="164"/>
    </location>
</feature>
<reference evidence="2 3" key="1">
    <citation type="submission" date="2018-05" db="EMBL/GenBank/DDBJ databases">
        <title>Genomic Encyclopedia of Type Strains, Phase IV (KMG-IV): sequencing the most valuable type-strain genomes for metagenomic binning, comparative biology and taxonomic classification.</title>
        <authorList>
            <person name="Goeker M."/>
        </authorList>
    </citation>
    <scope>NUCLEOTIDE SEQUENCE [LARGE SCALE GENOMIC DNA]</scope>
    <source>
        <strain evidence="2 3">DSM 44704</strain>
    </source>
</reference>
<gene>
    <name evidence="2" type="ORF">DFR70_11164</name>
</gene>
<keyword evidence="3" id="KW-1185">Reference proteome</keyword>
<protein>
    <submittedName>
        <fullName evidence="2">Tellurium resistance protein TerZ</fullName>
    </submittedName>
</protein>
<organism evidence="2 3">
    <name type="scientific">Nocardia tenerifensis</name>
    <dbReference type="NCBI Taxonomy" id="228006"/>
    <lineage>
        <taxon>Bacteria</taxon>
        <taxon>Bacillati</taxon>
        <taxon>Actinomycetota</taxon>
        <taxon>Actinomycetes</taxon>
        <taxon>Mycobacteriales</taxon>
        <taxon>Nocardiaceae</taxon>
        <taxon>Nocardia</taxon>
    </lineage>
</organism>
<dbReference type="Gene3D" id="2.60.60.30">
    <property type="entry name" value="sav2460 like domains"/>
    <property type="match status" value="1"/>
</dbReference>
<dbReference type="EMBL" id="QJKF01000011">
    <property type="protein sequence ID" value="PXX59682.1"/>
    <property type="molecule type" value="Genomic_DNA"/>
</dbReference>
<dbReference type="AlphaFoldDB" id="A0A318KH18"/>
<dbReference type="Pfam" id="PF02342">
    <property type="entry name" value="TerD"/>
    <property type="match status" value="1"/>
</dbReference>
<name>A0A318KH18_9NOCA</name>
<accession>A0A318KH18</accession>
<evidence type="ECO:0000259" key="1">
    <source>
        <dbReference type="Pfam" id="PF02342"/>
    </source>
</evidence>
<dbReference type="OrthoDB" id="56224at2"/>
<dbReference type="PANTHER" id="PTHR32097:SF17">
    <property type="entry name" value="CAMP-BINDING PROTEIN 1-RELATED"/>
    <property type="match status" value="1"/>
</dbReference>
<dbReference type="PANTHER" id="PTHR32097">
    <property type="entry name" value="CAMP-BINDING PROTEIN 1-RELATED"/>
    <property type="match status" value="1"/>
</dbReference>
<evidence type="ECO:0000313" key="2">
    <source>
        <dbReference type="EMBL" id="PXX59682.1"/>
    </source>
</evidence>
<comment type="caution">
    <text evidence="2">The sequence shown here is derived from an EMBL/GenBank/DDBJ whole genome shotgun (WGS) entry which is preliminary data.</text>
</comment>